<dbReference type="InterPro" id="IPR029045">
    <property type="entry name" value="ClpP/crotonase-like_dom_sf"/>
</dbReference>
<dbReference type="PANTHER" id="PTHR35984:SF1">
    <property type="entry name" value="PERIPLASMIC SERINE PROTEASE"/>
    <property type="match status" value="1"/>
</dbReference>
<organism evidence="2 3">
    <name type="scientific">Methanococcus voltae (strain ATCC BAA-1334 / A3)</name>
    <dbReference type="NCBI Taxonomy" id="456320"/>
    <lineage>
        <taxon>Archaea</taxon>
        <taxon>Methanobacteriati</taxon>
        <taxon>Methanobacteriota</taxon>
        <taxon>Methanomada group</taxon>
        <taxon>Methanococci</taxon>
        <taxon>Methanococcales</taxon>
        <taxon>Methanococcaceae</taxon>
        <taxon>Methanococcus</taxon>
    </lineage>
</organism>
<dbReference type="KEGG" id="mvo:Mvol_1409"/>
<reference evidence="2 3" key="1">
    <citation type="submission" date="2010-05" db="EMBL/GenBank/DDBJ databases">
        <title>Complete sequence of Methanococcus voltae A3.</title>
        <authorList>
            <consortium name="US DOE Joint Genome Institute"/>
            <person name="Lucas S."/>
            <person name="Copeland A."/>
            <person name="Lapidus A."/>
            <person name="Cheng J.-F."/>
            <person name="Bruce D."/>
            <person name="Goodwin L."/>
            <person name="Pitluck S."/>
            <person name="Lowry S."/>
            <person name="Clum A."/>
            <person name="Land M."/>
            <person name="Hauser L."/>
            <person name="Kyrpides N."/>
            <person name="Mikhailova N."/>
            <person name="Whitman W.B."/>
            <person name="Woyke T."/>
        </authorList>
    </citation>
    <scope>NUCLEOTIDE SEQUENCE [LARGE SCALE GENOMIC DNA]</scope>
    <source>
        <strain evidence="3">ATCC BAA-1334 / A3</strain>
    </source>
</reference>
<name>D7DVA5_METV3</name>
<evidence type="ECO:0000313" key="3">
    <source>
        <dbReference type="Proteomes" id="UP000007722"/>
    </source>
</evidence>
<feature type="transmembrane region" description="Helical" evidence="1">
    <location>
        <begin position="6"/>
        <end position="23"/>
    </location>
</feature>
<keyword evidence="1" id="KW-0472">Membrane</keyword>
<dbReference type="AlphaFoldDB" id="D7DVA5"/>
<dbReference type="HOGENOM" id="CLU_067083_0_0_2"/>
<gene>
    <name evidence="2" type="ordered locus">Mvol_1409</name>
</gene>
<dbReference type="STRING" id="456320.Mvol_1409"/>
<evidence type="ECO:0000256" key="1">
    <source>
        <dbReference type="SAM" id="Phobius"/>
    </source>
</evidence>
<dbReference type="InterPro" id="IPR002825">
    <property type="entry name" value="Pept_S49_ser-pept_pro"/>
</dbReference>
<dbReference type="NCBIfam" id="NF047768">
    <property type="entry name" value="Clp_like_SDH"/>
    <property type="match status" value="1"/>
</dbReference>
<dbReference type="Pfam" id="PF01972">
    <property type="entry name" value="SDH_protease"/>
    <property type="match status" value="1"/>
</dbReference>
<dbReference type="InParanoid" id="D7DVA5"/>
<evidence type="ECO:0008006" key="4">
    <source>
        <dbReference type="Google" id="ProtNLM"/>
    </source>
</evidence>
<evidence type="ECO:0000313" key="2">
    <source>
        <dbReference type="EMBL" id="ADI37065.1"/>
    </source>
</evidence>
<dbReference type="Proteomes" id="UP000007722">
    <property type="component" value="Chromosome"/>
</dbReference>
<dbReference type="GO" id="GO:0016020">
    <property type="term" value="C:membrane"/>
    <property type="evidence" value="ECO:0007669"/>
    <property type="project" value="InterPro"/>
</dbReference>
<accession>D7DVA5</accession>
<dbReference type="EMBL" id="CP002057">
    <property type="protein sequence ID" value="ADI37065.1"/>
    <property type="molecule type" value="Genomic_DNA"/>
</dbReference>
<keyword evidence="1" id="KW-0812">Transmembrane</keyword>
<dbReference type="PANTHER" id="PTHR35984">
    <property type="entry name" value="PERIPLASMIC SERINE PROTEASE"/>
    <property type="match status" value="1"/>
</dbReference>
<keyword evidence="3" id="KW-1185">Reference proteome</keyword>
<dbReference type="SUPFAM" id="SSF52096">
    <property type="entry name" value="ClpP/crotonase"/>
    <property type="match status" value="1"/>
</dbReference>
<sequence>MFEDSMLIWVFFIFLFIYPQMIFKYRLLQRYNRIKQLEVSRGSRVIVMIHRQEQLAFFGLPLYKFISIEDSEEVLRAIRLTPENMPIDLILHTPGGLVLASEQIASALMEHKAKTTVIIPHYAMSGGSLIALAADEIIMDKNAVMGPVDPQIGQYPAASILSVLDKKYISEIDDETLILADISKKAINQVKDYVCHILKNKVGFDKAKQLSEILATGKWTHDYPLYIEKLQNLGVAINTKVPSEIYDLFDLYQQSSNQRPSVQYIPAPYGPNSEPKKSKSNILKSISKLLNNK</sequence>
<protein>
    <recommendedName>
        <fullName evidence="4">Periplasmic serine protease</fullName>
    </recommendedName>
</protein>
<dbReference type="eggNOG" id="arCOG01911">
    <property type="taxonomic scope" value="Archaea"/>
</dbReference>
<proteinExistence type="predicted"/>
<dbReference type="Gene3D" id="3.90.226.10">
    <property type="entry name" value="2-enoyl-CoA Hydratase, Chain A, domain 1"/>
    <property type="match status" value="1"/>
</dbReference>
<keyword evidence="1" id="KW-1133">Transmembrane helix</keyword>
<dbReference type="OrthoDB" id="146310at2157"/>